<accession>A0AAI9YBD0</accession>
<dbReference type="Proteomes" id="UP001239213">
    <property type="component" value="Unassembled WGS sequence"/>
</dbReference>
<name>A0AAI9YBD0_9PEZI</name>
<dbReference type="EMBL" id="MPDP01000021">
    <property type="protein sequence ID" value="KAK1494279.1"/>
    <property type="molecule type" value="Genomic_DNA"/>
</dbReference>
<keyword evidence="2" id="KW-1185">Reference proteome</keyword>
<sequence>MRARFAQDAKHNNQSFSLTAADLLLLSHGFADGTKLDRTRRGLLCPAAKEHVEMNEKKFQSLAGPPTFQPKRSRGSLPDQTILIIYPHLRLRSKPRPKAFGYSRFCVLVDQKASGFRCETGP</sequence>
<reference evidence="1" key="1">
    <citation type="submission" date="2016-11" db="EMBL/GenBank/DDBJ databases">
        <title>The genome sequence of Colletotrichum cuscutae.</title>
        <authorList>
            <person name="Baroncelli R."/>
        </authorList>
    </citation>
    <scope>NUCLEOTIDE SEQUENCE</scope>
    <source>
        <strain evidence="1">IMI 304802</strain>
    </source>
</reference>
<proteinExistence type="predicted"/>
<organism evidence="1 2">
    <name type="scientific">Colletotrichum cuscutae</name>
    <dbReference type="NCBI Taxonomy" id="1209917"/>
    <lineage>
        <taxon>Eukaryota</taxon>
        <taxon>Fungi</taxon>
        <taxon>Dikarya</taxon>
        <taxon>Ascomycota</taxon>
        <taxon>Pezizomycotina</taxon>
        <taxon>Sordariomycetes</taxon>
        <taxon>Hypocreomycetidae</taxon>
        <taxon>Glomerellales</taxon>
        <taxon>Glomerellaceae</taxon>
        <taxon>Colletotrichum</taxon>
        <taxon>Colletotrichum acutatum species complex</taxon>
    </lineage>
</organism>
<protein>
    <submittedName>
        <fullName evidence="1">Uncharacterized protein</fullName>
    </submittedName>
</protein>
<evidence type="ECO:0000313" key="1">
    <source>
        <dbReference type="EMBL" id="KAK1494279.1"/>
    </source>
</evidence>
<dbReference type="AlphaFoldDB" id="A0AAI9YBD0"/>
<comment type="caution">
    <text evidence="1">The sequence shown here is derived from an EMBL/GenBank/DDBJ whole genome shotgun (WGS) entry which is preliminary data.</text>
</comment>
<gene>
    <name evidence="1" type="ORF">CCUS01_13694</name>
</gene>
<evidence type="ECO:0000313" key="2">
    <source>
        <dbReference type="Proteomes" id="UP001239213"/>
    </source>
</evidence>